<protein>
    <submittedName>
        <fullName evidence="2">Uncharacterized protein</fullName>
    </submittedName>
</protein>
<evidence type="ECO:0000256" key="1">
    <source>
        <dbReference type="SAM" id="MobiDB-lite"/>
    </source>
</evidence>
<dbReference type="HOGENOM" id="CLU_156870_0_0_1"/>
<accession>A0A0E0Q958</accession>
<name>A0A0E0Q958_ORYRU</name>
<evidence type="ECO:0000313" key="2">
    <source>
        <dbReference type="EnsemblPlants" id="ORUFI07G17230.1"/>
    </source>
</evidence>
<dbReference type="Proteomes" id="UP000008022">
    <property type="component" value="Unassembled WGS sequence"/>
</dbReference>
<feature type="region of interest" description="Disordered" evidence="1">
    <location>
        <begin position="58"/>
        <end position="90"/>
    </location>
</feature>
<proteinExistence type="predicted"/>
<dbReference type="Gramene" id="ORUFI07G17230.1">
    <property type="protein sequence ID" value="ORUFI07G17230.1"/>
    <property type="gene ID" value="ORUFI07G17230"/>
</dbReference>
<reference evidence="2" key="2">
    <citation type="submission" date="2015-06" db="UniProtKB">
        <authorList>
            <consortium name="EnsemblPlants"/>
        </authorList>
    </citation>
    <scope>IDENTIFICATION</scope>
</reference>
<dbReference type="OMA" id="MWHQARS"/>
<keyword evidence="3" id="KW-1185">Reference proteome</keyword>
<sequence length="134" mass="15176">MPGTLGTGLDTPYQYDIYVGMWHQARSSRKKKEMTTTRWSDPMEEIEVAKMEGLKKVTGKLKGGATSDNSSSWQKRGGTDEKKEKEGETVAQLAGAEWDRHTCSRGQCTIPLQRAGKQWRLSATTYLREIFNSW</sequence>
<dbReference type="EnsemblPlants" id="ORUFI07G17230.1">
    <property type="protein sequence ID" value="ORUFI07G17230.1"/>
    <property type="gene ID" value="ORUFI07G17230"/>
</dbReference>
<evidence type="ECO:0000313" key="3">
    <source>
        <dbReference type="Proteomes" id="UP000008022"/>
    </source>
</evidence>
<feature type="compositionally biased region" description="Basic and acidic residues" evidence="1">
    <location>
        <begin position="77"/>
        <end position="88"/>
    </location>
</feature>
<reference evidence="3" key="1">
    <citation type="submission" date="2013-06" db="EMBL/GenBank/DDBJ databases">
        <authorList>
            <person name="Zhao Q."/>
        </authorList>
    </citation>
    <scope>NUCLEOTIDE SEQUENCE</scope>
    <source>
        <strain evidence="3">cv. W1943</strain>
    </source>
</reference>
<organism evidence="2 3">
    <name type="scientific">Oryza rufipogon</name>
    <name type="common">Brownbeard rice</name>
    <name type="synonym">Asian wild rice</name>
    <dbReference type="NCBI Taxonomy" id="4529"/>
    <lineage>
        <taxon>Eukaryota</taxon>
        <taxon>Viridiplantae</taxon>
        <taxon>Streptophyta</taxon>
        <taxon>Embryophyta</taxon>
        <taxon>Tracheophyta</taxon>
        <taxon>Spermatophyta</taxon>
        <taxon>Magnoliopsida</taxon>
        <taxon>Liliopsida</taxon>
        <taxon>Poales</taxon>
        <taxon>Poaceae</taxon>
        <taxon>BOP clade</taxon>
        <taxon>Oryzoideae</taxon>
        <taxon>Oryzeae</taxon>
        <taxon>Oryzinae</taxon>
        <taxon>Oryza</taxon>
    </lineage>
</organism>
<dbReference type="AlphaFoldDB" id="A0A0E0Q958"/>